<feature type="compositionally biased region" description="Acidic residues" evidence="1">
    <location>
        <begin position="1"/>
        <end position="16"/>
    </location>
</feature>
<keyword evidence="3" id="KW-1185">Reference proteome</keyword>
<dbReference type="EMBL" id="LWDG02000644">
    <property type="protein sequence ID" value="KAE8263489.1"/>
    <property type="molecule type" value="Genomic_DNA"/>
</dbReference>
<evidence type="ECO:0000313" key="2">
    <source>
        <dbReference type="EMBL" id="KAE8263489.1"/>
    </source>
</evidence>
<accession>A0A8X7N3J7</accession>
<feature type="region of interest" description="Disordered" evidence="1">
    <location>
        <begin position="1"/>
        <end position="27"/>
    </location>
</feature>
<protein>
    <submittedName>
        <fullName evidence="2">Uncharacterized protein</fullName>
    </submittedName>
</protein>
<feature type="region of interest" description="Disordered" evidence="1">
    <location>
        <begin position="813"/>
        <end position="833"/>
    </location>
</feature>
<dbReference type="AlphaFoldDB" id="A0A8X7N3J7"/>
<dbReference type="PANTHER" id="PTHR33099:SF7">
    <property type="entry name" value="MYND-TYPE DOMAIN-CONTAINING PROTEIN"/>
    <property type="match status" value="1"/>
</dbReference>
<comment type="caution">
    <text evidence="2">The sequence shown here is derived from an EMBL/GenBank/DDBJ whole genome shotgun (WGS) entry which is preliminary data.</text>
</comment>
<reference evidence="2" key="1">
    <citation type="submission" date="2016-04" db="EMBL/GenBank/DDBJ databases">
        <authorList>
            <person name="Nguyen H.D."/>
            <person name="Samba Siva P."/>
            <person name="Cullis J."/>
            <person name="Levesque C.A."/>
            <person name="Hambleton S."/>
        </authorList>
    </citation>
    <scope>NUCLEOTIDE SEQUENCE</scope>
    <source>
        <strain evidence="2">DAOMC 236422</strain>
    </source>
</reference>
<proteinExistence type="predicted"/>
<evidence type="ECO:0000313" key="3">
    <source>
        <dbReference type="Proteomes" id="UP000078113"/>
    </source>
</evidence>
<evidence type="ECO:0000256" key="1">
    <source>
        <dbReference type="SAM" id="MobiDB-lite"/>
    </source>
</evidence>
<name>A0A8X7N3J7_9BASI</name>
<sequence length="833" mass="93421">MPWDSEEDCDYYDEDDRPGSPIPKDEVSVGGACPVGPPCGPKDGPVHDLGILLGQAPIQLDVLSFSGKAEWLPSLPGLFIEGIGHVALPILSSFQAEAVAQASKDQACSEAFEEVEASKVKFENPEWQRGIDKTMELVSSQLGLPHITLSAQLCHLRLFRRSNTSTRQHGRRENPNHFCTLIVQLPSLSEGGNVLVHKPDGKSPTIYGLGDDDESSARYGCGFALRDAEADFSITPIKHGYSLFLEYAVLWPNSEPESTPISSLNSTLKANVAQVLSRIAQEKWIIVQLLDPVYEPKGEESISKTNLKAKDRTLLGTLQGASDAMGAAGYVFYLAKARRETTYVARGRYSFAEAEWKSNPIEDEQSIDGLYTLDGTAVVNRSADFDTLSRELDETKVLNPDGKSWDGAWHGFKLTSYDNYDRVEKTNSFYKCALVAWPKEDDAWHLFEMRGEVESFEKLKADSATPASVSEFLQLWARKSESASTESSISVPYYGFRQQLFKIVVARPDLHHLLRFFLDICSSPKEFLGCGPGERTAIQTLLDLISTDVLWDDDCIRSRISDLFSGSTSDTIYVLQTCFDTKVDAWKWKLFFDLLVKAMTNPRPKKSIFPTYYDQDNQLWRFAIESLDSSLCQSLIDEQMKADKSRWERSIRTLRMMQQRYPLVFETKRDIIRPLAQAREGMLLKSLRKLPPGVADFRKPTATFHADRVVEGFLRGPERWWTVRTFDSIIQARAFIKNHENVLESYSCTVVADGKGKDAHVQITKIGTPAGEVKQRKAELESALGEARQLMVAASPLKDTRAPWDTPELRFHLASTKPSDPNDGPVVKRQRIG</sequence>
<dbReference type="Proteomes" id="UP000078113">
    <property type="component" value="Unassembled WGS sequence"/>
</dbReference>
<gene>
    <name evidence="2" type="ORF">A4X09_0g7218</name>
</gene>
<reference evidence="2" key="2">
    <citation type="journal article" date="2019" name="IMA Fungus">
        <title>Genome sequencing and comparison of five Tilletia species to identify candidate genes for the detection of regulated species infecting wheat.</title>
        <authorList>
            <person name="Nguyen H.D.T."/>
            <person name="Sultana T."/>
            <person name="Kesanakurti P."/>
            <person name="Hambleton S."/>
        </authorList>
    </citation>
    <scope>NUCLEOTIDE SEQUENCE</scope>
    <source>
        <strain evidence="2">DAOMC 236422</strain>
    </source>
</reference>
<dbReference type="PANTHER" id="PTHR33099">
    <property type="entry name" value="FE2OG DIOXYGENASE DOMAIN-CONTAINING PROTEIN"/>
    <property type="match status" value="1"/>
</dbReference>
<organism evidence="2 3">
    <name type="scientific">Tilletia walkeri</name>
    <dbReference type="NCBI Taxonomy" id="117179"/>
    <lineage>
        <taxon>Eukaryota</taxon>
        <taxon>Fungi</taxon>
        <taxon>Dikarya</taxon>
        <taxon>Basidiomycota</taxon>
        <taxon>Ustilaginomycotina</taxon>
        <taxon>Exobasidiomycetes</taxon>
        <taxon>Tilletiales</taxon>
        <taxon>Tilletiaceae</taxon>
        <taxon>Tilletia</taxon>
    </lineage>
</organism>